<evidence type="ECO:0000313" key="16">
    <source>
        <dbReference type="Proteomes" id="UP000001168"/>
    </source>
</evidence>
<dbReference type="SUPFAM" id="SSF55874">
    <property type="entry name" value="ATPase domain of HSP90 chaperone/DNA topoisomerase II/histidine kinase"/>
    <property type="match status" value="1"/>
</dbReference>
<keyword evidence="12 13" id="KW-0472">Membrane</keyword>
<dbReference type="PANTHER" id="PTHR45453:SF1">
    <property type="entry name" value="PHOSPHATE REGULON SENSOR PROTEIN PHOR"/>
    <property type="match status" value="1"/>
</dbReference>
<dbReference type="Proteomes" id="UP000001168">
    <property type="component" value="Chromosome"/>
</dbReference>
<dbReference type="AlphaFoldDB" id="Q5WIU7"/>
<evidence type="ECO:0000259" key="14">
    <source>
        <dbReference type="PROSITE" id="PS50109"/>
    </source>
</evidence>
<dbReference type="eggNOG" id="COG2205">
    <property type="taxonomic scope" value="Bacteria"/>
</dbReference>
<dbReference type="InterPro" id="IPR004358">
    <property type="entry name" value="Sig_transdc_His_kin-like_C"/>
</dbReference>
<dbReference type="RefSeq" id="WP_011246022.1">
    <property type="nucleotide sequence ID" value="NC_006582.1"/>
</dbReference>
<evidence type="ECO:0000313" key="15">
    <source>
        <dbReference type="EMBL" id="BAD63708.1"/>
    </source>
</evidence>
<comment type="catalytic activity">
    <reaction evidence="1">
        <text>ATP + protein L-histidine = ADP + protein N-phospho-L-histidine.</text>
        <dbReference type="EC" id="2.7.13.3"/>
    </reaction>
</comment>
<keyword evidence="9" id="KW-0067">ATP-binding</keyword>
<keyword evidence="16" id="KW-1185">Reference proteome</keyword>
<dbReference type="InterPro" id="IPR036890">
    <property type="entry name" value="HATPase_C_sf"/>
</dbReference>
<dbReference type="Pfam" id="PF00512">
    <property type="entry name" value="HisKA"/>
    <property type="match status" value="1"/>
</dbReference>
<dbReference type="Gene3D" id="3.30.565.10">
    <property type="entry name" value="Histidine kinase-like ATPase, C-terminal domain"/>
    <property type="match status" value="1"/>
</dbReference>
<dbReference type="EMBL" id="AP006627">
    <property type="protein sequence ID" value="BAD63708.1"/>
    <property type="molecule type" value="Genomic_DNA"/>
</dbReference>
<dbReference type="InterPro" id="IPR050351">
    <property type="entry name" value="BphY/WalK/GraS-like"/>
</dbReference>
<dbReference type="PROSITE" id="PS50109">
    <property type="entry name" value="HIS_KIN"/>
    <property type="match status" value="1"/>
</dbReference>
<gene>
    <name evidence="15" type="ordered locus">ABC1170</name>
</gene>
<reference evidence="16" key="4">
    <citation type="submission" date="2003-10" db="EMBL/GenBank/DDBJ databases">
        <title>The complete genome sequence of the alkaliphilic Bacillus clausii KSM-K16.</title>
        <authorList>
            <person name="Takaki Y."/>
            <person name="Kageyama Y."/>
            <person name="Shimamura S."/>
            <person name="Suzuki H."/>
            <person name="Nishi S."/>
            <person name="Hatada Y."/>
            <person name="Kawai S."/>
            <person name="Ito S."/>
            <person name="Horikoshi K."/>
        </authorList>
    </citation>
    <scope>NUCLEOTIDE SEQUENCE [LARGE SCALE GENOMIC DNA]</scope>
    <source>
        <strain evidence="16">KSM-K16</strain>
    </source>
</reference>
<comment type="subcellular location">
    <subcellularLocation>
        <location evidence="2">Membrane</location>
    </subcellularLocation>
</comment>
<accession>Q5WIU7</accession>
<feature type="transmembrane region" description="Helical" evidence="13">
    <location>
        <begin position="6"/>
        <end position="21"/>
    </location>
</feature>
<keyword evidence="6 13" id="KW-0812">Transmembrane</keyword>
<dbReference type="Gene3D" id="1.10.287.130">
    <property type="match status" value="1"/>
</dbReference>
<evidence type="ECO:0000256" key="8">
    <source>
        <dbReference type="ARBA" id="ARBA00022777"/>
    </source>
</evidence>
<dbReference type="SMART" id="SM00388">
    <property type="entry name" value="HisKA"/>
    <property type="match status" value="1"/>
</dbReference>
<evidence type="ECO:0000256" key="13">
    <source>
        <dbReference type="SAM" id="Phobius"/>
    </source>
</evidence>
<evidence type="ECO:0000256" key="5">
    <source>
        <dbReference type="ARBA" id="ARBA00022679"/>
    </source>
</evidence>
<reference evidence="15 16" key="2">
    <citation type="journal article" date="1995" name="Appl. Microbiol. Biotechnol.">
        <title>Purification and properties of an alkaline protease from alkalophilic Bacillus sp. KSM-K16.</title>
        <authorList>
            <person name="Kobayashi T."/>
            <person name="Hakamada Y."/>
            <person name="Adachi S."/>
            <person name="Hitomi J."/>
            <person name="Yoshimatsu T."/>
            <person name="Koike K."/>
            <person name="Kawai S."/>
            <person name="Ito S."/>
        </authorList>
    </citation>
    <scope>NUCLEOTIDE SEQUENCE [LARGE SCALE GENOMIC DNA]</scope>
    <source>
        <strain evidence="15 16">KSM-K16</strain>
    </source>
</reference>
<evidence type="ECO:0000256" key="11">
    <source>
        <dbReference type="ARBA" id="ARBA00023012"/>
    </source>
</evidence>
<keyword evidence="10 13" id="KW-1133">Transmembrane helix</keyword>
<dbReference type="FunFam" id="3.30.565.10:FF:000013">
    <property type="entry name" value="Two-component sensor histidine kinase"/>
    <property type="match status" value="1"/>
</dbReference>
<dbReference type="EC" id="2.7.13.3" evidence="3"/>
<dbReference type="GO" id="GO:0004721">
    <property type="term" value="F:phosphoprotein phosphatase activity"/>
    <property type="evidence" value="ECO:0007669"/>
    <property type="project" value="TreeGrafter"/>
</dbReference>
<proteinExistence type="predicted"/>
<sequence length="314" mass="35843">MSVATVVFALAFVFMIGWHFYRQRKSKESLLAIEEKLKALVDQETSGKLLVATDEKELQLVLAQINRLLALNQQQVAHYHKAKLEQRKMLANISHDLKTPLTVMIAYIEKLELDREMPEQERMRIIGRLHEKTEQVISQMNKFFALAKLEAGDELLPLRRMELNEVCRQSVLDHYEWLASTGMDVQIDIPEKPIYIQGNEEGLERVLSNLIANAIRYGYEGNVFGLSVTEEEGQAVVDVWDKGKGIPETEQERIFERMYTLDDARNPAFHGSGLGLSITKRLVVAMKGTITAISTPYQKTIFRCTFKKSGKTTP</sequence>
<dbReference type="GO" id="GO:0005886">
    <property type="term" value="C:plasma membrane"/>
    <property type="evidence" value="ECO:0007669"/>
    <property type="project" value="TreeGrafter"/>
</dbReference>
<dbReference type="InterPro" id="IPR003594">
    <property type="entry name" value="HATPase_dom"/>
</dbReference>
<keyword evidence="4" id="KW-0597">Phosphoprotein</keyword>
<evidence type="ECO:0000256" key="3">
    <source>
        <dbReference type="ARBA" id="ARBA00012438"/>
    </source>
</evidence>
<evidence type="ECO:0000256" key="2">
    <source>
        <dbReference type="ARBA" id="ARBA00004370"/>
    </source>
</evidence>
<dbReference type="KEGG" id="bcl:ABC1170"/>
<protein>
    <recommendedName>
        <fullName evidence="3">histidine kinase</fullName>
        <ecNumber evidence="3">2.7.13.3</ecNumber>
    </recommendedName>
</protein>
<evidence type="ECO:0000256" key="6">
    <source>
        <dbReference type="ARBA" id="ARBA00022692"/>
    </source>
</evidence>
<dbReference type="SMART" id="SM00387">
    <property type="entry name" value="HATPase_c"/>
    <property type="match status" value="1"/>
</dbReference>
<evidence type="ECO:0000256" key="12">
    <source>
        <dbReference type="ARBA" id="ARBA00023136"/>
    </source>
</evidence>
<evidence type="ECO:0000256" key="9">
    <source>
        <dbReference type="ARBA" id="ARBA00022840"/>
    </source>
</evidence>
<reference evidence="15 16" key="3">
    <citation type="journal article" date="1997" name="Protein Eng.">
        <title>High-resolution crystal structure of M-protease: phylogeny aided analysis of the high-alkaline adaptation mechanism.</title>
        <authorList>
            <person name="Shirai T."/>
            <person name="Suzuki A."/>
            <person name="Yamane T."/>
            <person name="Ashida T."/>
            <person name="Kobayashi T."/>
            <person name="Ito S."/>
        </authorList>
    </citation>
    <scope>NUCLEOTIDE SEQUENCE [LARGE SCALE GENOMIC DNA]</scope>
    <source>
        <strain evidence="15 16">KSM-K16</strain>
    </source>
</reference>
<dbReference type="STRING" id="66692.ABC1170"/>
<keyword evidence="8 15" id="KW-0418">Kinase</keyword>
<dbReference type="HOGENOM" id="CLU_000445_89_3_9"/>
<dbReference type="CDD" id="cd00082">
    <property type="entry name" value="HisKA"/>
    <property type="match status" value="1"/>
</dbReference>
<evidence type="ECO:0000256" key="4">
    <source>
        <dbReference type="ARBA" id="ARBA00022553"/>
    </source>
</evidence>
<dbReference type="PRINTS" id="PR00344">
    <property type="entry name" value="BCTRLSENSOR"/>
</dbReference>
<reference evidence="15 16" key="1">
    <citation type="journal article" date="1994" name="J. Ferment. Bioeng.">
        <title>Molecular cloning and nucleotide sequence of the gene for an alkaline protease from the alkalophilic Bacillus sp. KSM-K16.</title>
        <authorList>
            <person name="Hakamada Y."/>
            <person name="Kobayashi T."/>
            <person name="Hitomi J."/>
            <person name="Kawai S."/>
            <person name="Ito S."/>
        </authorList>
    </citation>
    <scope>NUCLEOTIDE SEQUENCE [LARGE SCALE GENOMIC DNA]</scope>
    <source>
        <strain evidence="15 16">KSM-K16</strain>
    </source>
</reference>
<dbReference type="PANTHER" id="PTHR45453">
    <property type="entry name" value="PHOSPHATE REGULON SENSOR PROTEIN PHOR"/>
    <property type="match status" value="1"/>
</dbReference>
<keyword evidence="11" id="KW-0902">Two-component regulatory system</keyword>
<dbReference type="GO" id="GO:0016036">
    <property type="term" value="P:cellular response to phosphate starvation"/>
    <property type="evidence" value="ECO:0007669"/>
    <property type="project" value="TreeGrafter"/>
</dbReference>
<keyword evidence="5" id="KW-0808">Transferase</keyword>
<feature type="domain" description="Histidine kinase" evidence="14">
    <location>
        <begin position="92"/>
        <end position="310"/>
    </location>
</feature>
<evidence type="ECO:0000256" key="10">
    <source>
        <dbReference type="ARBA" id="ARBA00022989"/>
    </source>
</evidence>
<dbReference type="InterPro" id="IPR005467">
    <property type="entry name" value="His_kinase_dom"/>
</dbReference>
<evidence type="ECO:0000256" key="7">
    <source>
        <dbReference type="ARBA" id="ARBA00022741"/>
    </source>
</evidence>
<dbReference type="GO" id="GO:0000155">
    <property type="term" value="F:phosphorelay sensor kinase activity"/>
    <property type="evidence" value="ECO:0007669"/>
    <property type="project" value="InterPro"/>
</dbReference>
<dbReference type="SUPFAM" id="SSF47384">
    <property type="entry name" value="Homodimeric domain of signal transducing histidine kinase"/>
    <property type="match status" value="1"/>
</dbReference>
<name>Q5WIU7_SHOC1</name>
<keyword evidence="7" id="KW-0547">Nucleotide-binding</keyword>
<dbReference type="InterPro" id="IPR036097">
    <property type="entry name" value="HisK_dim/P_sf"/>
</dbReference>
<organism evidence="15 16">
    <name type="scientific">Shouchella clausii (strain KSM-K16)</name>
    <name type="common">Alkalihalobacillus clausii</name>
    <dbReference type="NCBI Taxonomy" id="66692"/>
    <lineage>
        <taxon>Bacteria</taxon>
        <taxon>Bacillati</taxon>
        <taxon>Bacillota</taxon>
        <taxon>Bacilli</taxon>
        <taxon>Bacillales</taxon>
        <taxon>Bacillaceae</taxon>
        <taxon>Shouchella</taxon>
    </lineage>
</organism>
<dbReference type="Pfam" id="PF02518">
    <property type="entry name" value="HATPase_c"/>
    <property type="match status" value="1"/>
</dbReference>
<dbReference type="InterPro" id="IPR003661">
    <property type="entry name" value="HisK_dim/P_dom"/>
</dbReference>
<evidence type="ECO:0000256" key="1">
    <source>
        <dbReference type="ARBA" id="ARBA00000085"/>
    </source>
</evidence>
<dbReference type="GO" id="GO:0005524">
    <property type="term" value="F:ATP binding"/>
    <property type="evidence" value="ECO:0007669"/>
    <property type="project" value="UniProtKB-KW"/>
</dbReference>
<reference evidence="15 16" key="5">
    <citation type="journal article" date="2007" name="Extremophiles">
        <title>Intragenomic diversity of the V1 regions of 16S rRNA genes in high-alkaline protease-producing Bacillus clausii spp.</title>
        <authorList>
            <person name="Kageyama Y."/>
            <person name="Takaki Y."/>
            <person name="Shimamura S."/>
            <person name="Nishi S."/>
            <person name="Nogi Y."/>
            <person name="Uchimura K."/>
            <person name="Kobayashi T."/>
            <person name="Hitomi J."/>
            <person name="Ozaki K."/>
            <person name="Kawai S."/>
            <person name="Ito S."/>
            <person name="Horikoshi K."/>
        </authorList>
    </citation>
    <scope>NUCLEOTIDE SEQUENCE [LARGE SCALE GENOMIC DNA]</scope>
    <source>
        <strain evidence="15 16">KSM-K16</strain>
    </source>
</reference>